<dbReference type="AlphaFoldDB" id="A0ABD0YBY8"/>
<sequence length="315" mass="35176">MASKRRNMLGRRKMVAHRVGTRCVAWCRISLMTSYPWRLLIDSPQLKPLDRFPSCKWKPLQPSSAEHYGRKYETSLPHLYLCIPTHLAKAPSLRIGVAFSVDFESRIKLKNKGRCDAKLWRTAISGGAETGASASNFYDPAARRAPQTYPVGCIEEDVVTPTTEHSPIPHGDRFSSAVLWGESVIVGWVTVAKGSKYSVDKVEGSSDANVTISGHDFHSDMVEATLLIVNVTWTRSGSLALPHDLKIIVSVITPQPVYIVNKVAEKCHPLCVVEKGTMFWSNVQFRGLHLKTCTAKVVVFQPKVFDKKEHETKTF</sequence>
<keyword evidence="2" id="KW-1185">Reference proteome</keyword>
<evidence type="ECO:0000313" key="1">
    <source>
        <dbReference type="EMBL" id="KAL1115768.1"/>
    </source>
</evidence>
<dbReference type="EMBL" id="JBFDAA010000019">
    <property type="protein sequence ID" value="KAL1115768.1"/>
    <property type="molecule type" value="Genomic_DNA"/>
</dbReference>
<proteinExistence type="predicted"/>
<protein>
    <submittedName>
        <fullName evidence="1">Uncharacterized protein</fullName>
    </submittedName>
</protein>
<name>A0ABD0YBY8_9HEMI</name>
<gene>
    <name evidence="1" type="ORF">AAG570_006058</name>
</gene>
<accession>A0ABD0YBY8</accession>
<dbReference type="Proteomes" id="UP001558652">
    <property type="component" value="Unassembled WGS sequence"/>
</dbReference>
<comment type="caution">
    <text evidence="1">The sequence shown here is derived from an EMBL/GenBank/DDBJ whole genome shotgun (WGS) entry which is preliminary data.</text>
</comment>
<organism evidence="1 2">
    <name type="scientific">Ranatra chinensis</name>
    <dbReference type="NCBI Taxonomy" id="642074"/>
    <lineage>
        <taxon>Eukaryota</taxon>
        <taxon>Metazoa</taxon>
        <taxon>Ecdysozoa</taxon>
        <taxon>Arthropoda</taxon>
        <taxon>Hexapoda</taxon>
        <taxon>Insecta</taxon>
        <taxon>Pterygota</taxon>
        <taxon>Neoptera</taxon>
        <taxon>Paraneoptera</taxon>
        <taxon>Hemiptera</taxon>
        <taxon>Heteroptera</taxon>
        <taxon>Panheteroptera</taxon>
        <taxon>Nepomorpha</taxon>
        <taxon>Nepidae</taxon>
        <taxon>Ranatrinae</taxon>
        <taxon>Ranatra</taxon>
    </lineage>
</organism>
<evidence type="ECO:0000313" key="2">
    <source>
        <dbReference type="Proteomes" id="UP001558652"/>
    </source>
</evidence>
<reference evidence="1 2" key="1">
    <citation type="submission" date="2024-07" db="EMBL/GenBank/DDBJ databases">
        <title>Chromosome-level genome assembly of the water stick insect Ranatra chinensis (Heteroptera: Nepidae).</title>
        <authorList>
            <person name="Liu X."/>
        </authorList>
    </citation>
    <scope>NUCLEOTIDE SEQUENCE [LARGE SCALE GENOMIC DNA]</scope>
    <source>
        <strain evidence="1">Cailab_2021Rc</strain>
        <tissue evidence="1">Muscle</tissue>
    </source>
</reference>